<protein>
    <submittedName>
        <fullName evidence="1">Putative membrane protein</fullName>
    </submittedName>
</protein>
<evidence type="ECO:0000313" key="2">
    <source>
        <dbReference type="Proteomes" id="UP000059419"/>
    </source>
</evidence>
<dbReference type="Proteomes" id="UP000059419">
    <property type="component" value="Chromosome 1"/>
</dbReference>
<dbReference type="AlphaFoldDB" id="A0A0U5L8T7"/>
<dbReference type="EMBL" id="LN907827">
    <property type="protein sequence ID" value="CUU25509.1"/>
    <property type="molecule type" value="Genomic_DNA"/>
</dbReference>
<organism evidence="1 2">
    <name type="scientific">Duffyella gerundensis</name>
    <dbReference type="NCBI Taxonomy" id="1619313"/>
    <lineage>
        <taxon>Bacteria</taxon>
        <taxon>Pseudomonadati</taxon>
        <taxon>Pseudomonadota</taxon>
        <taxon>Gammaproteobacteria</taxon>
        <taxon>Enterobacterales</taxon>
        <taxon>Erwiniaceae</taxon>
        <taxon>Duffyella</taxon>
    </lineage>
</organism>
<accession>A0A0U5L8T7</accession>
<evidence type="ECO:0000313" key="1">
    <source>
        <dbReference type="EMBL" id="CUU25509.1"/>
    </source>
</evidence>
<gene>
    <name evidence="1" type="ORF">EM595_3278</name>
</gene>
<dbReference type="KEGG" id="ege:EM595_3278"/>
<dbReference type="PATRIC" id="fig|1619313.3.peg.3401"/>
<sequence length="311" mass="33410">MASCMSMSNANIGSKQMMKLLLCSALLLPLYVSAETALVIYVQPGGGFKMLTEGGNTGGAGIVQFQQAAEKPLAIQLLPDGTAQCENGMLSVASFSLSFRHAISSEKLLCGASWHLESVSRQRWINLQPEISFKGERRALMQLASATRLQIGHLRAQTAGNTASTSPIYLDLSAIDSDASVLSARFDKPALGFGEVGDTRDALASARLRITKTALATSNALPYRLGFESTQQSNNQWQLRTPSGEESMPYHIIIAGKSIVPSDRIYGQLPAGEVTSEEIEIQFRLEGKQTRGMAAGTRLTDRLTAVITPEG</sequence>
<dbReference type="STRING" id="1619313.EM595_3278"/>
<keyword evidence="2" id="KW-1185">Reference proteome</keyword>
<reference evidence="2" key="1">
    <citation type="submission" date="2015-11" db="EMBL/GenBank/DDBJ databases">
        <authorList>
            <person name="Blom J."/>
        </authorList>
    </citation>
    <scope>NUCLEOTIDE SEQUENCE [LARGE SCALE GENOMIC DNA]</scope>
</reference>
<proteinExistence type="predicted"/>
<name>A0A0U5L8T7_9GAMM</name>